<dbReference type="RefSeq" id="WP_077351568.1">
    <property type="nucleotide sequence ID" value="NZ_CP019607.1"/>
</dbReference>
<accession>A0A1Q2D0T1</accession>
<reference evidence="8 9" key="1">
    <citation type="journal article" date="2008" name="Int. J. Syst. Evol. Microbiol.">
        <title>Tessaracoccus flavescens sp. nov., isolated from marine sediment.</title>
        <authorList>
            <person name="Lee D.W."/>
            <person name="Lee S.D."/>
        </authorList>
    </citation>
    <scope>NUCLEOTIDE SEQUENCE [LARGE SCALE GENOMIC DNA]</scope>
    <source>
        <strain evidence="8 9">SST-39T</strain>
    </source>
</reference>
<evidence type="ECO:0000256" key="1">
    <source>
        <dbReference type="ARBA" id="ARBA00010641"/>
    </source>
</evidence>
<dbReference type="InterPro" id="IPR013325">
    <property type="entry name" value="RNA_pol_sigma_r2"/>
</dbReference>
<evidence type="ECO:0000256" key="4">
    <source>
        <dbReference type="ARBA" id="ARBA00023125"/>
    </source>
</evidence>
<protein>
    <submittedName>
        <fullName evidence="8">Uncharacterized protein</fullName>
    </submittedName>
</protein>
<dbReference type="AlphaFoldDB" id="A0A1Q2D0T1"/>
<dbReference type="Pfam" id="PF04542">
    <property type="entry name" value="Sigma70_r2"/>
    <property type="match status" value="1"/>
</dbReference>
<dbReference type="KEGG" id="tfa:BW733_14590"/>
<keyword evidence="9" id="KW-1185">Reference proteome</keyword>
<feature type="domain" description="RNA polymerase sigma-70 region 2" evidence="6">
    <location>
        <begin position="10"/>
        <end position="74"/>
    </location>
</feature>
<dbReference type="STRING" id="399497.BW733_14590"/>
<evidence type="ECO:0000313" key="8">
    <source>
        <dbReference type="EMBL" id="AQP51871.1"/>
    </source>
</evidence>
<evidence type="ECO:0000256" key="2">
    <source>
        <dbReference type="ARBA" id="ARBA00023015"/>
    </source>
</evidence>
<feature type="domain" description="RNA polymerase sigma-70 region 4" evidence="7">
    <location>
        <begin position="101"/>
        <end position="150"/>
    </location>
</feature>
<dbReference type="InterPro" id="IPR007627">
    <property type="entry name" value="RNA_pol_sigma70_r2"/>
</dbReference>
<dbReference type="Proteomes" id="UP000188235">
    <property type="component" value="Chromosome"/>
</dbReference>
<dbReference type="Gene3D" id="1.10.10.10">
    <property type="entry name" value="Winged helix-like DNA-binding domain superfamily/Winged helix DNA-binding domain"/>
    <property type="match status" value="1"/>
</dbReference>
<dbReference type="SUPFAM" id="SSF88659">
    <property type="entry name" value="Sigma3 and sigma4 domains of RNA polymerase sigma factors"/>
    <property type="match status" value="1"/>
</dbReference>
<dbReference type="InterPro" id="IPR007630">
    <property type="entry name" value="RNA_pol_sigma70_r4"/>
</dbReference>
<dbReference type="Pfam" id="PF04545">
    <property type="entry name" value="Sigma70_r4"/>
    <property type="match status" value="1"/>
</dbReference>
<keyword evidence="3" id="KW-0731">Sigma factor</keyword>
<comment type="similarity">
    <text evidence="1">Belongs to the sigma-70 factor family. ECF subfamily.</text>
</comment>
<evidence type="ECO:0000256" key="3">
    <source>
        <dbReference type="ARBA" id="ARBA00023082"/>
    </source>
</evidence>
<dbReference type="CDD" id="cd06171">
    <property type="entry name" value="Sigma70_r4"/>
    <property type="match status" value="1"/>
</dbReference>
<dbReference type="GO" id="GO:0016987">
    <property type="term" value="F:sigma factor activity"/>
    <property type="evidence" value="ECO:0007669"/>
    <property type="project" value="UniProtKB-KW"/>
</dbReference>
<evidence type="ECO:0000256" key="5">
    <source>
        <dbReference type="ARBA" id="ARBA00023163"/>
    </source>
</evidence>
<dbReference type="InterPro" id="IPR039425">
    <property type="entry name" value="RNA_pol_sigma-70-like"/>
</dbReference>
<dbReference type="EMBL" id="CP019607">
    <property type="protein sequence ID" value="AQP51871.1"/>
    <property type="molecule type" value="Genomic_DNA"/>
</dbReference>
<dbReference type="SUPFAM" id="SSF88946">
    <property type="entry name" value="Sigma2 domain of RNA polymerase sigma factors"/>
    <property type="match status" value="1"/>
</dbReference>
<dbReference type="NCBIfam" id="TIGR02937">
    <property type="entry name" value="sigma70-ECF"/>
    <property type="match status" value="1"/>
</dbReference>
<evidence type="ECO:0000259" key="7">
    <source>
        <dbReference type="Pfam" id="PF04545"/>
    </source>
</evidence>
<evidence type="ECO:0000313" key="9">
    <source>
        <dbReference type="Proteomes" id="UP000188235"/>
    </source>
</evidence>
<dbReference type="GO" id="GO:0006352">
    <property type="term" value="P:DNA-templated transcription initiation"/>
    <property type="evidence" value="ECO:0007669"/>
    <property type="project" value="InterPro"/>
</dbReference>
<keyword evidence="2" id="KW-0805">Transcription regulation</keyword>
<dbReference type="InterPro" id="IPR014284">
    <property type="entry name" value="RNA_pol_sigma-70_dom"/>
</dbReference>
<evidence type="ECO:0000259" key="6">
    <source>
        <dbReference type="Pfam" id="PF04542"/>
    </source>
</evidence>
<keyword evidence="4" id="KW-0238">DNA-binding</keyword>
<dbReference type="Gene3D" id="1.10.1740.10">
    <property type="match status" value="1"/>
</dbReference>
<dbReference type="InterPro" id="IPR013324">
    <property type="entry name" value="RNA_pol_sigma_r3/r4-like"/>
</dbReference>
<name>A0A1Q2D0T1_9ACTN</name>
<gene>
    <name evidence="8" type="ORF">BW733_14590</name>
</gene>
<keyword evidence="5" id="KW-0804">Transcription</keyword>
<dbReference type="InterPro" id="IPR036388">
    <property type="entry name" value="WH-like_DNA-bd_sf"/>
</dbReference>
<dbReference type="PANTHER" id="PTHR43133">
    <property type="entry name" value="RNA POLYMERASE ECF-TYPE SIGMA FACTO"/>
    <property type="match status" value="1"/>
</dbReference>
<dbReference type="PANTHER" id="PTHR43133:SF50">
    <property type="entry name" value="ECF RNA POLYMERASE SIGMA FACTOR SIGM"/>
    <property type="match status" value="1"/>
</dbReference>
<dbReference type="GO" id="GO:0003677">
    <property type="term" value="F:DNA binding"/>
    <property type="evidence" value="ECO:0007669"/>
    <property type="project" value="UniProtKB-KW"/>
</dbReference>
<organism evidence="8 9">
    <name type="scientific">Tessaracoccus flavescens</name>
    <dbReference type="NCBI Taxonomy" id="399497"/>
    <lineage>
        <taxon>Bacteria</taxon>
        <taxon>Bacillati</taxon>
        <taxon>Actinomycetota</taxon>
        <taxon>Actinomycetes</taxon>
        <taxon>Propionibacteriales</taxon>
        <taxon>Propionibacteriaceae</taxon>
        <taxon>Tessaracoccus</taxon>
    </lineage>
</organism>
<sequence>MTSAGFEDFVRARGRDLWRAAWLLTGDVHKAEDLLQTALAKSYRHYKGNEKTFESYVRTTMYRTFCSWWQRKWRGEIPSSEHHEIASVDESVEVSLDLARALAELPRNHRAVLVLRYYEDRTIHEVSETLGLAEGTVKAYSHKALLALRASRYLIEEEV</sequence>
<dbReference type="OrthoDB" id="3728876at2"/>
<proteinExistence type="inferred from homology"/>